<proteinExistence type="predicted"/>
<name>A0A1B6L364_9HEMI</name>
<sequence length="133" mass="15417">MRFLQKISNIEFKSENIDHYRLKKIQFLMAMFHFNIIEWSVKILRNVSFYDIYCQSYIHRLNALRKLESMAVLMMPELRMKSTATMLQWRAQSRRNQSVTCVLVRAAMARSPPCVSSNTAHLSGVSSAIAAQA</sequence>
<gene>
    <name evidence="1" type="ORF">g.7332</name>
</gene>
<accession>A0A1B6L364</accession>
<feature type="non-terminal residue" evidence="1">
    <location>
        <position position="133"/>
    </location>
</feature>
<protein>
    <submittedName>
        <fullName evidence="1">Uncharacterized protein</fullName>
    </submittedName>
</protein>
<reference evidence="1" key="1">
    <citation type="submission" date="2015-11" db="EMBL/GenBank/DDBJ databases">
        <title>De novo transcriptome assembly of four potential Pierce s Disease insect vectors from Arizona vineyards.</title>
        <authorList>
            <person name="Tassone E.E."/>
        </authorList>
    </citation>
    <scope>NUCLEOTIDE SEQUENCE</scope>
</reference>
<organism evidence="1">
    <name type="scientific">Graphocephala atropunctata</name>
    <dbReference type="NCBI Taxonomy" id="36148"/>
    <lineage>
        <taxon>Eukaryota</taxon>
        <taxon>Metazoa</taxon>
        <taxon>Ecdysozoa</taxon>
        <taxon>Arthropoda</taxon>
        <taxon>Hexapoda</taxon>
        <taxon>Insecta</taxon>
        <taxon>Pterygota</taxon>
        <taxon>Neoptera</taxon>
        <taxon>Paraneoptera</taxon>
        <taxon>Hemiptera</taxon>
        <taxon>Auchenorrhyncha</taxon>
        <taxon>Membracoidea</taxon>
        <taxon>Cicadellidae</taxon>
        <taxon>Cicadellinae</taxon>
        <taxon>Cicadellini</taxon>
        <taxon>Graphocephala</taxon>
    </lineage>
</organism>
<dbReference type="EMBL" id="GEBQ01021828">
    <property type="protein sequence ID" value="JAT18149.1"/>
    <property type="molecule type" value="Transcribed_RNA"/>
</dbReference>
<dbReference type="AlphaFoldDB" id="A0A1B6L364"/>
<evidence type="ECO:0000313" key="1">
    <source>
        <dbReference type="EMBL" id="JAT18149.1"/>
    </source>
</evidence>